<name>A0AAV4D426_9GAST</name>
<dbReference type="Pfam" id="PF21788">
    <property type="entry name" value="TNP-like_GBD"/>
    <property type="match status" value="1"/>
</dbReference>
<dbReference type="GO" id="GO:0003677">
    <property type="term" value="F:DNA binding"/>
    <property type="evidence" value="ECO:0007669"/>
    <property type="project" value="UniProtKB-UniRule"/>
</dbReference>
<feature type="domain" description="THAP-type" evidence="6">
    <location>
        <begin position="1"/>
        <end position="84"/>
    </location>
</feature>
<keyword evidence="8" id="KW-1185">Reference proteome</keyword>
<evidence type="ECO:0000313" key="7">
    <source>
        <dbReference type="EMBL" id="GFO38746.1"/>
    </source>
</evidence>
<dbReference type="InterPro" id="IPR048366">
    <property type="entry name" value="TNP-like_GBD"/>
</dbReference>
<dbReference type="PROSITE" id="PS50950">
    <property type="entry name" value="ZF_THAP"/>
    <property type="match status" value="1"/>
</dbReference>
<evidence type="ECO:0000256" key="1">
    <source>
        <dbReference type="ARBA" id="ARBA00022723"/>
    </source>
</evidence>
<dbReference type="InterPro" id="IPR006612">
    <property type="entry name" value="THAP_Znf"/>
</dbReference>
<evidence type="ECO:0000256" key="4">
    <source>
        <dbReference type="ARBA" id="ARBA00023125"/>
    </source>
</evidence>
<evidence type="ECO:0000256" key="3">
    <source>
        <dbReference type="ARBA" id="ARBA00022833"/>
    </source>
</evidence>
<protein>
    <submittedName>
        <fullName evidence="7">Transposable element p transposase</fullName>
    </submittedName>
</protein>
<evidence type="ECO:0000256" key="2">
    <source>
        <dbReference type="ARBA" id="ARBA00022771"/>
    </source>
</evidence>
<gene>
    <name evidence="7" type="ORF">PoB_006525100</name>
</gene>
<organism evidence="7 8">
    <name type="scientific">Plakobranchus ocellatus</name>
    <dbReference type="NCBI Taxonomy" id="259542"/>
    <lineage>
        <taxon>Eukaryota</taxon>
        <taxon>Metazoa</taxon>
        <taxon>Spiralia</taxon>
        <taxon>Lophotrochozoa</taxon>
        <taxon>Mollusca</taxon>
        <taxon>Gastropoda</taxon>
        <taxon>Heterobranchia</taxon>
        <taxon>Euthyneura</taxon>
        <taxon>Panpulmonata</taxon>
        <taxon>Sacoglossa</taxon>
        <taxon>Placobranchoidea</taxon>
        <taxon>Plakobranchidae</taxon>
        <taxon>Plakobranchus</taxon>
    </lineage>
</organism>
<dbReference type="SMART" id="SM00980">
    <property type="entry name" value="THAP"/>
    <property type="match status" value="1"/>
</dbReference>
<dbReference type="SUPFAM" id="SSF57716">
    <property type="entry name" value="Glucocorticoid receptor-like (DNA-binding domain)"/>
    <property type="match status" value="1"/>
</dbReference>
<keyword evidence="4 5" id="KW-0238">DNA-binding</keyword>
<dbReference type="Proteomes" id="UP000735302">
    <property type="component" value="Unassembled WGS sequence"/>
</dbReference>
<evidence type="ECO:0000313" key="8">
    <source>
        <dbReference type="Proteomes" id="UP000735302"/>
    </source>
</evidence>
<dbReference type="AlphaFoldDB" id="A0AAV4D426"/>
<keyword evidence="3" id="KW-0862">Zinc</keyword>
<sequence length="662" mass="75173">MGRKCSVYGCKTGYDSQKGHEKLSVFRFPKDPEQLLRWVRSLPNDLRVEDVKPNMGVCELHFPPDVPKKVVGKYQAPTEPPSIFDNVPQSCCGATSSKPRATKSSTGQRSATLPDELSLFREKDTMFSQTFYSTLQAQVTDIGFLTKDASQLILSSKERDGPVANFTVYFNITKSNGTVVSEIKYEAYHQLMLLHHPTLNGTVTCWSQMTELLRFVTTQSTDLPKKWHSPTNPEQPLFLLFDPVHLFKNIRNSWITEKTQTLKFFSNSDNGSAKVANWKDVTDLHDHESNTLVKLSKLTKASVCPSSIEKQKVSLVVNIFNEHTSSALRSSEKSCPSWCDTADFIDSVIQLWKTLNCKSKWQSSRLRDPDRQVIDNSPEGQAAAGKLLDWAMKAQLMRATNIRQQALTQDTADALHWTCRCLVDMAAHLLQTPTADHHDYVCLGFFQQDDLEQKFGYFRMSAGCNFYLTAQDVFNAHYVDKTKLLLALTDTETIDYKESQHTCEHCQIEPTVVELQLIDDLNELTPSVTADEKLSIYYIAGYVSSKHEELRGRESEIVPPALTSFLDKVNRGGLQHPSIPFYNILLLAYVFFNRTPNKLYRNRFVKIVRDFPAIFHLDIELCPMAAKRIANIFLKRFACKNTITNQGQTKRKIAKLSSSLTK</sequence>
<dbReference type="EMBL" id="BLXT01007347">
    <property type="protein sequence ID" value="GFO38746.1"/>
    <property type="molecule type" value="Genomic_DNA"/>
</dbReference>
<keyword evidence="2 5" id="KW-0863">Zinc-finger</keyword>
<dbReference type="GO" id="GO:0008270">
    <property type="term" value="F:zinc ion binding"/>
    <property type="evidence" value="ECO:0007669"/>
    <property type="project" value="UniProtKB-KW"/>
</dbReference>
<keyword evidence="1" id="KW-0479">Metal-binding</keyword>
<comment type="caution">
    <text evidence="7">The sequence shown here is derived from an EMBL/GenBank/DDBJ whole genome shotgun (WGS) entry which is preliminary data.</text>
</comment>
<dbReference type="Pfam" id="PF05485">
    <property type="entry name" value="THAP"/>
    <property type="match status" value="1"/>
</dbReference>
<reference evidence="7 8" key="1">
    <citation type="journal article" date="2021" name="Elife">
        <title>Chloroplast acquisition without the gene transfer in kleptoplastic sea slugs, Plakobranchus ocellatus.</title>
        <authorList>
            <person name="Maeda T."/>
            <person name="Takahashi S."/>
            <person name="Yoshida T."/>
            <person name="Shimamura S."/>
            <person name="Takaki Y."/>
            <person name="Nagai Y."/>
            <person name="Toyoda A."/>
            <person name="Suzuki Y."/>
            <person name="Arimoto A."/>
            <person name="Ishii H."/>
            <person name="Satoh N."/>
            <person name="Nishiyama T."/>
            <person name="Hasebe M."/>
            <person name="Maruyama T."/>
            <person name="Minagawa J."/>
            <person name="Obokata J."/>
            <person name="Shigenobu S."/>
        </authorList>
    </citation>
    <scope>NUCLEOTIDE SEQUENCE [LARGE SCALE GENOMIC DNA]</scope>
</reference>
<evidence type="ECO:0000259" key="6">
    <source>
        <dbReference type="PROSITE" id="PS50950"/>
    </source>
</evidence>
<accession>A0AAV4D426</accession>
<proteinExistence type="predicted"/>
<evidence type="ECO:0000256" key="5">
    <source>
        <dbReference type="PROSITE-ProRule" id="PRU00309"/>
    </source>
</evidence>